<keyword evidence="3" id="KW-1185">Reference proteome</keyword>
<gene>
    <name evidence="2" type="ORF">BJ684DRAFT_14589</name>
</gene>
<protein>
    <submittedName>
        <fullName evidence="2">Uncharacterized protein</fullName>
    </submittedName>
</protein>
<dbReference type="AlphaFoldDB" id="A0A4P9Y7Y9"/>
<feature type="chain" id="PRO_5020516725" evidence="1">
    <location>
        <begin position="20"/>
        <end position="165"/>
    </location>
</feature>
<reference evidence="3" key="1">
    <citation type="journal article" date="2018" name="Nat. Microbiol.">
        <title>Leveraging single-cell genomics to expand the fungal tree of life.</title>
        <authorList>
            <person name="Ahrendt S.R."/>
            <person name="Quandt C.A."/>
            <person name="Ciobanu D."/>
            <person name="Clum A."/>
            <person name="Salamov A."/>
            <person name="Andreopoulos B."/>
            <person name="Cheng J.F."/>
            <person name="Woyke T."/>
            <person name="Pelin A."/>
            <person name="Henrissat B."/>
            <person name="Reynolds N.K."/>
            <person name="Benny G.L."/>
            <person name="Smith M.E."/>
            <person name="James T.Y."/>
            <person name="Grigoriev I.V."/>
        </authorList>
    </citation>
    <scope>NUCLEOTIDE SEQUENCE [LARGE SCALE GENOMIC DNA]</scope>
</reference>
<organism evidence="2 3">
    <name type="scientific">Piptocephalis cylindrospora</name>
    <dbReference type="NCBI Taxonomy" id="1907219"/>
    <lineage>
        <taxon>Eukaryota</taxon>
        <taxon>Fungi</taxon>
        <taxon>Fungi incertae sedis</taxon>
        <taxon>Zoopagomycota</taxon>
        <taxon>Zoopagomycotina</taxon>
        <taxon>Zoopagomycetes</taxon>
        <taxon>Zoopagales</taxon>
        <taxon>Piptocephalidaceae</taxon>
        <taxon>Piptocephalis</taxon>
    </lineage>
</organism>
<evidence type="ECO:0000313" key="2">
    <source>
        <dbReference type="EMBL" id="RKP15125.1"/>
    </source>
</evidence>
<evidence type="ECO:0000313" key="3">
    <source>
        <dbReference type="Proteomes" id="UP000267251"/>
    </source>
</evidence>
<name>A0A4P9Y7Y9_9FUNG</name>
<evidence type="ECO:0000256" key="1">
    <source>
        <dbReference type="SAM" id="SignalP"/>
    </source>
</evidence>
<keyword evidence="1" id="KW-0732">Signal</keyword>
<proteinExistence type="predicted"/>
<accession>A0A4P9Y7Y9</accession>
<dbReference type="Proteomes" id="UP000267251">
    <property type="component" value="Unassembled WGS sequence"/>
</dbReference>
<dbReference type="EMBL" id="KZ987755">
    <property type="protein sequence ID" value="RKP15125.1"/>
    <property type="molecule type" value="Genomic_DNA"/>
</dbReference>
<feature type="signal peptide" evidence="1">
    <location>
        <begin position="1"/>
        <end position="19"/>
    </location>
</feature>
<sequence length="165" mass="17531">MQLKFCLILTLALAVSLQASPSPAPKEGLGIFGKTAVAVGGIWAAKKYKDNRDKAKELDRLEAQAQTQPQYYPSPVTQVHIVPQDPGYSGPPPPSPIVTVMATTTVTATVTAMATQTVYATLVASDMRAIRQFESRNGLPSGTLPTRRGQAAMVVQDQGGVHVTQ</sequence>